<evidence type="ECO:0000256" key="1">
    <source>
        <dbReference type="SAM" id="MobiDB-lite"/>
    </source>
</evidence>
<dbReference type="Proteomes" id="UP001500443">
    <property type="component" value="Unassembled WGS sequence"/>
</dbReference>
<organism evidence="2 3">
    <name type="scientific">Streptomyces synnematoformans</name>
    <dbReference type="NCBI Taxonomy" id="415721"/>
    <lineage>
        <taxon>Bacteria</taxon>
        <taxon>Bacillati</taxon>
        <taxon>Actinomycetota</taxon>
        <taxon>Actinomycetes</taxon>
        <taxon>Kitasatosporales</taxon>
        <taxon>Streptomycetaceae</taxon>
        <taxon>Streptomyces</taxon>
    </lineage>
</organism>
<feature type="region of interest" description="Disordered" evidence="1">
    <location>
        <begin position="73"/>
        <end position="108"/>
    </location>
</feature>
<reference evidence="2 3" key="1">
    <citation type="journal article" date="2019" name="Int. J. Syst. Evol. Microbiol.">
        <title>The Global Catalogue of Microorganisms (GCM) 10K type strain sequencing project: providing services to taxonomists for standard genome sequencing and annotation.</title>
        <authorList>
            <consortium name="The Broad Institute Genomics Platform"/>
            <consortium name="The Broad Institute Genome Sequencing Center for Infectious Disease"/>
            <person name="Wu L."/>
            <person name="Ma J."/>
        </authorList>
    </citation>
    <scope>NUCLEOTIDE SEQUENCE [LARGE SCALE GENOMIC DNA]</scope>
    <source>
        <strain evidence="2 3">JCM 15481</strain>
    </source>
</reference>
<proteinExistence type="predicted"/>
<comment type="caution">
    <text evidence="2">The sequence shown here is derived from an EMBL/GenBank/DDBJ whole genome shotgun (WGS) entry which is preliminary data.</text>
</comment>
<feature type="compositionally biased region" description="Polar residues" evidence="1">
    <location>
        <begin position="1"/>
        <end position="15"/>
    </location>
</feature>
<name>A0ABN2X9A4_9ACTN</name>
<dbReference type="RefSeq" id="WP_344286994.1">
    <property type="nucleotide sequence ID" value="NZ_BAAAPF010000003.1"/>
</dbReference>
<evidence type="ECO:0000313" key="2">
    <source>
        <dbReference type="EMBL" id="GAA2107659.1"/>
    </source>
</evidence>
<feature type="region of interest" description="Disordered" evidence="1">
    <location>
        <begin position="1"/>
        <end position="23"/>
    </location>
</feature>
<dbReference type="EMBL" id="BAAAPF010000003">
    <property type="protein sequence ID" value="GAA2107659.1"/>
    <property type="molecule type" value="Genomic_DNA"/>
</dbReference>
<gene>
    <name evidence="2" type="ORF">GCM10009802_02920</name>
</gene>
<accession>A0ABN2X9A4</accession>
<sequence>MTPKTTPSANDGSTPNPEPRSGFSLRQLVVEILESGEHEDLDAAAAEALRRVRSAKKTGDALAQAMRPYVRDVNAQTRRLHRVPPTDASTETAGTPPQERPRRRPGRSPMVARIRDWWRTQLEDLYEGENGLKKLGDFTVTDLKYASELRRAQARHNLARAEVLERLAELLTEHGVATVRELPAGVLADILSGEAA</sequence>
<evidence type="ECO:0000313" key="3">
    <source>
        <dbReference type="Proteomes" id="UP001500443"/>
    </source>
</evidence>
<keyword evidence="3" id="KW-1185">Reference proteome</keyword>
<protein>
    <submittedName>
        <fullName evidence="2">Uncharacterized protein</fullName>
    </submittedName>
</protein>